<protein>
    <submittedName>
        <fullName evidence="1">Uncharacterized protein</fullName>
    </submittedName>
</protein>
<dbReference type="EMBL" id="VUOC01000004">
    <property type="protein sequence ID" value="KAA2239562.1"/>
    <property type="molecule type" value="Genomic_DNA"/>
</dbReference>
<name>A0A5B2VMN8_9BACT</name>
<accession>A0A5B2VMN8</accession>
<reference evidence="1 2" key="2">
    <citation type="submission" date="2019-09" db="EMBL/GenBank/DDBJ databases">
        <authorList>
            <person name="Jin C."/>
        </authorList>
    </citation>
    <scope>NUCLEOTIDE SEQUENCE [LARGE SCALE GENOMIC DNA]</scope>
    <source>
        <strain evidence="1 2">BN140078</strain>
    </source>
</reference>
<evidence type="ECO:0000313" key="2">
    <source>
        <dbReference type="Proteomes" id="UP000324611"/>
    </source>
</evidence>
<evidence type="ECO:0000313" key="1">
    <source>
        <dbReference type="EMBL" id="KAA2239562.1"/>
    </source>
</evidence>
<proteinExistence type="predicted"/>
<comment type="caution">
    <text evidence="1">The sequence shown here is derived from an EMBL/GenBank/DDBJ whole genome shotgun (WGS) entry which is preliminary data.</text>
</comment>
<keyword evidence="2" id="KW-1185">Reference proteome</keyword>
<organism evidence="1 2">
    <name type="scientific">Chitinophaga agrisoli</name>
    <dbReference type="NCBI Taxonomy" id="2607653"/>
    <lineage>
        <taxon>Bacteria</taxon>
        <taxon>Pseudomonadati</taxon>
        <taxon>Bacteroidota</taxon>
        <taxon>Chitinophagia</taxon>
        <taxon>Chitinophagales</taxon>
        <taxon>Chitinophagaceae</taxon>
        <taxon>Chitinophaga</taxon>
    </lineage>
</organism>
<dbReference type="Proteomes" id="UP000324611">
    <property type="component" value="Unassembled WGS sequence"/>
</dbReference>
<gene>
    <name evidence="1" type="ORF">F0L74_25530</name>
</gene>
<dbReference type="RefSeq" id="WP_149840741.1">
    <property type="nucleotide sequence ID" value="NZ_VUOC01000004.1"/>
</dbReference>
<dbReference type="AlphaFoldDB" id="A0A5B2VMN8"/>
<reference evidence="1 2" key="1">
    <citation type="submission" date="2019-09" db="EMBL/GenBank/DDBJ databases">
        <title>Chitinophaga ginsengihumi sp. nov., isolated from soil of ginseng rhizosphere.</title>
        <authorList>
            <person name="Lee J."/>
        </authorList>
    </citation>
    <scope>NUCLEOTIDE SEQUENCE [LARGE SCALE GENOMIC DNA]</scope>
    <source>
        <strain evidence="1 2">BN140078</strain>
    </source>
</reference>
<sequence length="136" mass="15793">MVDETDIRIGNLVWYYDLYMVETIFRVEGILEGNVYSTILPKSKIALQKVNPIVLDIDHLMGFGFLPGEKEYGEDENVFSFRYNHKDSIYIRNDGDCFQPLTAAKNGLLPYGRPLVHVHQLQNLCYDLTREEIFLT</sequence>